<dbReference type="Proteomes" id="UP000092177">
    <property type="component" value="Chromosome 8"/>
</dbReference>
<accession>A0A1B7Y042</accession>
<evidence type="ECO:0000313" key="5">
    <source>
        <dbReference type="Proteomes" id="UP000092177"/>
    </source>
</evidence>
<dbReference type="PANTHER" id="PTHR10039:SF17">
    <property type="entry name" value="FUNGAL STAND N-TERMINAL GOODBYE DOMAIN-CONTAINING PROTEIN-RELATED"/>
    <property type="match status" value="1"/>
</dbReference>
<dbReference type="SUPFAM" id="SSF52540">
    <property type="entry name" value="P-loop containing nucleoside triphosphate hydrolases"/>
    <property type="match status" value="1"/>
</dbReference>
<reference evidence="5" key="1">
    <citation type="journal article" date="2017" name="BMC Genomics">
        <title>Gapless genome assembly of Colletotrichum higginsianum reveals chromosome structure and association of transposable elements with secondary metabolite gene clusters.</title>
        <authorList>
            <person name="Dallery J.-F."/>
            <person name="Lapalu N."/>
            <person name="Zampounis A."/>
            <person name="Pigne S."/>
            <person name="Luyten I."/>
            <person name="Amselem J."/>
            <person name="Wittenberg A.H.J."/>
            <person name="Zhou S."/>
            <person name="de Queiroz M.V."/>
            <person name="Robin G.P."/>
            <person name="Auger A."/>
            <person name="Hainaut M."/>
            <person name="Henrissat B."/>
            <person name="Kim K.-T."/>
            <person name="Lee Y.-H."/>
            <person name="Lespinet O."/>
            <person name="Schwartz D.C."/>
            <person name="Thon M.R."/>
            <person name="O'Connell R.J."/>
        </authorList>
    </citation>
    <scope>NUCLEOTIDE SEQUENCE [LARGE SCALE GENOMIC DNA]</scope>
    <source>
        <strain evidence="5">IMI 349063</strain>
    </source>
</reference>
<name>A0A1B7Y042_COLHI</name>
<gene>
    <name evidence="4" type="ORF">CH63R_12086</name>
</gene>
<dbReference type="KEGG" id="chig:CH63R_12086"/>
<feature type="domain" description="Nephrocystin 3-like N-terminal" evidence="3">
    <location>
        <begin position="108"/>
        <end position="282"/>
    </location>
</feature>
<dbReference type="InterPro" id="IPR027417">
    <property type="entry name" value="P-loop_NTPase"/>
</dbReference>
<dbReference type="Pfam" id="PF24883">
    <property type="entry name" value="NPHP3_N"/>
    <property type="match status" value="2"/>
</dbReference>
<comment type="caution">
    <text evidence="4">The sequence shown here is derived from an EMBL/GenBank/DDBJ whole genome shotgun (WGS) entry which is preliminary data.</text>
</comment>
<dbReference type="OrthoDB" id="194358at2759"/>
<evidence type="ECO:0000259" key="3">
    <source>
        <dbReference type="Pfam" id="PF24883"/>
    </source>
</evidence>
<dbReference type="InterPro" id="IPR056884">
    <property type="entry name" value="NPHP3-like_N"/>
</dbReference>
<dbReference type="RefSeq" id="XP_018153901.1">
    <property type="nucleotide sequence ID" value="XM_018307060.1"/>
</dbReference>
<dbReference type="EMBL" id="LTAN01000008">
    <property type="protein sequence ID" value="OBR05383.1"/>
    <property type="molecule type" value="Genomic_DNA"/>
</dbReference>
<evidence type="ECO:0000256" key="1">
    <source>
        <dbReference type="ARBA" id="ARBA00022737"/>
    </source>
</evidence>
<dbReference type="PANTHER" id="PTHR10039">
    <property type="entry name" value="AMELOGENIN"/>
    <property type="match status" value="1"/>
</dbReference>
<protein>
    <submittedName>
        <fullName evidence="4">Ankyrin repeat protein</fullName>
    </submittedName>
</protein>
<feature type="region of interest" description="Disordered" evidence="2">
    <location>
        <begin position="16"/>
        <end position="35"/>
    </location>
</feature>
<dbReference type="Gene3D" id="3.40.50.300">
    <property type="entry name" value="P-loop containing nucleotide triphosphate hydrolases"/>
    <property type="match status" value="1"/>
</dbReference>
<proteinExistence type="predicted"/>
<dbReference type="VEuPathDB" id="FungiDB:CH63R_12086"/>
<feature type="domain" description="Nephrocystin 3-like N-terminal" evidence="3">
    <location>
        <begin position="630"/>
        <end position="807"/>
    </location>
</feature>
<sequence length="1334" mass="149042">MDTARFLGIGLQAMEKADPEENARKSNAGHSLGPSIVGSSFGDNNKLHLGDINYHCPTSLRDLNQLTDRLTLQTSDSFLSHVSAIHPQNQRSLIKTTNSNWYSEAFVEFFVENKEFKTWLAGGSGQLLWVRDETGSGYLLLAAKMLDAFESNASFQGFVVSHFFCEETQPKTATDVLAGLVYGLLINPRCEESVLPHVQRLFSRRIKNIQTEKSRFAVLGDMLIESISKIHQVMPMQQLVMLIAGSEHCVNDAFGNGISSLLDLASSIAKSHPNIKWIVNSRLAAATQGGLQESGIGLRTLAISPVSTAMALGLAEILPKVIETGRKLCRIHQGFSKSQKSADDVSWFSHCSAAILWLKPRGLVSRQESRLLWYRRGSVSATIATPSFLGVHIASDKFLFGGRVFPKVYFSFASLFPSGSTGPPTTEPHDLLAKALWGIVTQLIVSVCGSESAIAAFLSSLSYKSRRELIQTFCLTFGPESLTPRASPTLHPQNAEASTWEGDNANDWLKKAETLSKRHLPMLSNLMESVLQVIYDRNDNAILVLDSVELLQPSDFRPLIQLLRNLGHGLRILICVKTISEPTNDTNGDWDSSSDDWVDELTEYRECLRSLQFKSMHQRRYQIVDSLADTNQWLWVNDEYMKWRHDGGLLWISGKAGSGKSVLAKTILQRLRHDTTGSLDAKPWSVCGWFYSARGIPGGTQHDSMLRTLIFELIANNMEAFDAMKAIYRKLVVECDGLVTWPLDILPNVLLLLSGSSSIPNTVAVIDAFDESENDSNHQDARANITSVFRQLVDLSSGRMRMIFLSRPEVDIAKGFRNFHHISVQANNQGDISKIVDNGIFNIQSAWSKIMANPDWSSYNADQPPTASHRAPDPIVLPSEVEVEIENMRKYLVLKASGVTLWVVLVLKDLYMHLQSEDCFTISDLRAALESLPVDLEELYLHFRSMQQSQISKNPKRPSYSKSMLTWIVGSQRWAPLQLDELREAIAILDQGLWSSGTKLDVSREGIANKRIQIGNNWERFCRLVYQQCGPLVEIHRADDRSTSVRACGKAAYLGASTIELAHETVKKFFRDQEKSGHLSIDPEAAEMAVVTTSYSYLGVPHQAQRTPSGVELNTQVKTDILEILLASISKTFGFQPQCPALVEFFRARPLARFALQVIYRASSATSLSRAVRELDEGALAAQDRFITHWVADLCFTPTTPDTNIRHFVNHCCLHGRCDLLEYTSCLTEREYTGLHQSPYGRAHRLRKHRRNEIVGGAIEALSEISTEHWSCFRSVAERLREEVVRIAGSDTSIIETDSQFLLTLGPRDALRTLPVIAPIHFTQFDFSMVHKKG</sequence>
<keyword evidence="1" id="KW-0677">Repeat</keyword>
<evidence type="ECO:0000313" key="4">
    <source>
        <dbReference type="EMBL" id="OBR05383.1"/>
    </source>
</evidence>
<keyword evidence="5" id="KW-1185">Reference proteome</keyword>
<evidence type="ECO:0000256" key="2">
    <source>
        <dbReference type="SAM" id="MobiDB-lite"/>
    </source>
</evidence>
<organism evidence="4 5">
    <name type="scientific">Colletotrichum higginsianum (strain IMI 349063)</name>
    <name type="common">Crucifer anthracnose fungus</name>
    <dbReference type="NCBI Taxonomy" id="759273"/>
    <lineage>
        <taxon>Eukaryota</taxon>
        <taxon>Fungi</taxon>
        <taxon>Dikarya</taxon>
        <taxon>Ascomycota</taxon>
        <taxon>Pezizomycotina</taxon>
        <taxon>Sordariomycetes</taxon>
        <taxon>Hypocreomycetidae</taxon>
        <taxon>Glomerellales</taxon>
        <taxon>Glomerellaceae</taxon>
        <taxon>Colletotrichum</taxon>
        <taxon>Colletotrichum destructivum species complex</taxon>
    </lineage>
</organism>
<dbReference type="GeneID" id="28871167"/>